<dbReference type="Pfam" id="PF00266">
    <property type="entry name" value="Aminotran_5"/>
    <property type="match status" value="1"/>
</dbReference>
<dbReference type="Gene3D" id="3.90.1150.10">
    <property type="entry name" value="Aspartate Aminotransferase, domain 1"/>
    <property type="match status" value="1"/>
</dbReference>
<keyword evidence="4" id="KW-0808">Transferase</keyword>
<evidence type="ECO:0000313" key="13">
    <source>
        <dbReference type="Proteomes" id="UP000806211"/>
    </source>
</evidence>
<evidence type="ECO:0000256" key="5">
    <source>
        <dbReference type="ARBA" id="ARBA00022723"/>
    </source>
</evidence>
<protein>
    <recommendedName>
        <fullName evidence="3">cysteine desulfurase</fullName>
        <ecNumber evidence="3">2.8.1.7</ecNumber>
    </recommendedName>
</protein>
<evidence type="ECO:0000256" key="2">
    <source>
        <dbReference type="ARBA" id="ARBA00006490"/>
    </source>
</evidence>
<keyword evidence="8" id="KW-0411">Iron-sulfur</keyword>
<organism evidence="12 13">
    <name type="scientific">Pseudoflavonifractor gallinarum</name>
    <dbReference type="NCBI Taxonomy" id="2779352"/>
    <lineage>
        <taxon>Bacteria</taxon>
        <taxon>Bacillati</taxon>
        <taxon>Bacillota</taxon>
        <taxon>Clostridia</taxon>
        <taxon>Eubacteriales</taxon>
        <taxon>Oscillospiraceae</taxon>
        <taxon>Pseudoflavonifractor</taxon>
    </lineage>
</organism>
<dbReference type="InterPro" id="IPR015424">
    <property type="entry name" value="PyrdxlP-dep_Trfase"/>
</dbReference>
<comment type="similarity">
    <text evidence="2">Belongs to the class-V pyridoxal-phosphate-dependent aminotransferase family. NifS/IscS subfamily.</text>
</comment>
<dbReference type="InterPro" id="IPR015422">
    <property type="entry name" value="PyrdxlP-dep_Trfase_small"/>
</dbReference>
<dbReference type="PIRSF" id="PIRSF005572">
    <property type="entry name" value="NifS"/>
    <property type="match status" value="1"/>
</dbReference>
<evidence type="ECO:0000256" key="7">
    <source>
        <dbReference type="ARBA" id="ARBA00023004"/>
    </source>
</evidence>
<keyword evidence="7" id="KW-0408">Iron</keyword>
<evidence type="ECO:0000256" key="8">
    <source>
        <dbReference type="ARBA" id="ARBA00023014"/>
    </source>
</evidence>
<proteinExistence type="inferred from homology"/>
<dbReference type="Proteomes" id="UP000806211">
    <property type="component" value="Unassembled WGS sequence"/>
</dbReference>
<sequence>MAVYLDYNASAPIDERVLERMIEVYRSHYGNADSRTHIFGTEAKEIVSSARKSIAEILAVDSTDVFFTSGSTESNNMAILGLLDYALESGRNHFITTSIEHKSVLEAMKHLQEKGCVVDFVSPDVSGRIKPEQILSLVTDKTLLVSMMQVNSETGVIQPIEEVGTALAATKTYFHVDATQGFGKLNDSLRNTKYDMLSITAHKISGPQGIGAFIMQRDRTYKRPPVKPLMYGGQQERGYRPGTTPVALVAGFALAAQLSDKESAAHMESCRAIKQRFMEAVEGLNYTLNGDQEYCLPSTVNISFHGVDAEGIFLAVKEDYAFSNGSACNSGSHAPSYVLTSMGLDESQVSEAIRLSWNHNTKVDFSALTDYVKSIIDL</sequence>
<evidence type="ECO:0000256" key="4">
    <source>
        <dbReference type="ARBA" id="ARBA00022679"/>
    </source>
</evidence>
<evidence type="ECO:0000256" key="3">
    <source>
        <dbReference type="ARBA" id="ARBA00012239"/>
    </source>
</evidence>
<dbReference type="InterPro" id="IPR020578">
    <property type="entry name" value="Aminotrans_V_PyrdxlP_BS"/>
</dbReference>
<keyword evidence="13" id="KW-1185">Reference proteome</keyword>
<comment type="catalytic activity">
    <reaction evidence="9">
        <text>(sulfur carrier)-H + L-cysteine = (sulfur carrier)-SH + L-alanine</text>
        <dbReference type="Rhea" id="RHEA:43892"/>
        <dbReference type="Rhea" id="RHEA-COMP:14737"/>
        <dbReference type="Rhea" id="RHEA-COMP:14739"/>
        <dbReference type="ChEBI" id="CHEBI:29917"/>
        <dbReference type="ChEBI" id="CHEBI:35235"/>
        <dbReference type="ChEBI" id="CHEBI:57972"/>
        <dbReference type="ChEBI" id="CHEBI:64428"/>
        <dbReference type="EC" id="2.8.1.7"/>
    </reaction>
</comment>
<dbReference type="EMBL" id="JADCKF010000003">
    <property type="protein sequence ID" value="MBE5055106.1"/>
    <property type="molecule type" value="Genomic_DNA"/>
</dbReference>
<comment type="caution">
    <text evidence="12">The sequence shown here is derived from an EMBL/GenBank/DDBJ whole genome shotgun (WGS) entry which is preliminary data.</text>
</comment>
<accession>A0ABR9R8Z5</accession>
<evidence type="ECO:0000256" key="6">
    <source>
        <dbReference type="ARBA" id="ARBA00022898"/>
    </source>
</evidence>
<dbReference type="InterPro" id="IPR016454">
    <property type="entry name" value="Cysteine_dSase"/>
</dbReference>
<dbReference type="PANTHER" id="PTHR11601:SF34">
    <property type="entry name" value="CYSTEINE DESULFURASE"/>
    <property type="match status" value="1"/>
</dbReference>
<reference evidence="12 13" key="1">
    <citation type="submission" date="2020-10" db="EMBL/GenBank/DDBJ databases">
        <title>ChiBAC.</title>
        <authorList>
            <person name="Zenner C."/>
            <person name="Hitch T.C.A."/>
            <person name="Clavel T."/>
        </authorList>
    </citation>
    <scope>NUCLEOTIDE SEQUENCE [LARGE SCALE GENOMIC DNA]</scope>
    <source>
        <strain evidence="12 13">DSM 107456</strain>
    </source>
</reference>
<feature type="domain" description="Aminotransferase class V" evidence="11">
    <location>
        <begin position="3"/>
        <end position="357"/>
    </location>
</feature>
<dbReference type="EC" id="2.8.1.7" evidence="3"/>
<evidence type="ECO:0000256" key="1">
    <source>
        <dbReference type="ARBA" id="ARBA00001933"/>
    </source>
</evidence>
<evidence type="ECO:0000256" key="9">
    <source>
        <dbReference type="ARBA" id="ARBA00050776"/>
    </source>
</evidence>
<dbReference type="InterPro" id="IPR000192">
    <property type="entry name" value="Aminotrans_V_dom"/>
</dbReference>
<keyword evidence="5" id="KW-0479">Metal-binding</keyword>
<dbReference type="Gene3D" id="3.40.640.10">
    <property type="entry name" value="Type I PLP-dependent aspartate aminotransferase-like (Major domain)"/>
    <property type="match status" value="1"/>
</dbReference>
<evidence type="ECO:0000313" key="12">
    <source>
        <dbReference type="EMBL" id="MBE5055106.1"/>
    </source>
</evidence>
<comment type="cofactor">
    <cofactor evidence="1 10">
        <name>pyridoxal 5'-phosphate</name>
        <dbReference type="ChEBI" id="CHEBI:597326"/>
    </cofactor>
</comment>
<dbReference type="Gene3D" id="1.10.260.50">
    <property type="match status" value="1"/>
</dbReference>
<dbReference type="InterPro" id="IPR015421">
    <property type="entry name" value="PyrdxlP-dep_Trfase_major"/>
</dbReference>
<name>A0ABR9R8Z5_9FIRM</name>
<dbReference type="PANTHER" id="PTHR11601">
    <property type="entry name" value="CYSTEINE DESULFURYLASE FAMILY MEMBER"/>
    <property type="match status" value="1"/>
</dbReference>
<evidence type="ECO:0000259" key="11">
    <source>
        <dbReference type="Pfam" id="PF00266"/>
    </source>
</evidence>
<dbReference type="SUPFAM" id="SSF53383">
    <property type="entry name" value="PLP-dependent transferases"/>
    <property type="match status" value="1"/>
</dbReference>
<evidence type="ECO:0000256" key="10">
    <source>
        <dbReference type="RuleBase" id="RU004504"/>
    </source>
</evidence>
<gene>
    <name evidence="12" type="ORF">INF37_03700</name>
</gene>
<keyword evidence="6" id="KW-0663">Pyridoxal phosphate</keyword>
<dbReference type="RefSeq" id="WP_193536495.1">
    <property type="nucleotide sequence ID" value="NZ_JADCKF010000003.1"/>
</dbReference>
<dbReference type="PROSITE" id="PS00595">
    <property type="entry name" value="AA_TRANSFER_CLASS_5"/>
    <property type="match status" value="1"/>
</dbReference>